<dbReference type="AlphaFoldDB" id="A0A0D8I8X4"/>
<evidence type="ECO:0000313" key="2">
    <source>
        <dbReference type="Proteomes" id="UP000035704"/>
    </source>
</evidence>
<accession>A0A0D8I8X4</accession>
<keyword evidence="2" id="KW-1185">Reference proteome</keyword>
<organism evidence="1 2">
    <name type="scientific">Clostridium aceticum</name>
    <dbReference type="NCBI Taxonomy" id="84022"/>
    <lineage>
        <taxon>Bacteria</taxon>
        <taxon>Bacillati</taxon>
        <taxon>Bacillota</taxon>
        <taxon>Clostridia</taxon>
        <taxon>Eubacteriales</taxon>
        <taxon>Clostridiaceae</taxon>
        <taxon>Clostridium</taxon>
    </lineage>
</organism>
<dbReference type="EMBL" id="CP009687">
    <property type="protein sequence ID" value="AKL95705.1"/>
    <property type="molecule type" value="Genomic_DNA"/>
</dbReference>
<dbReference type="OrthoDB" id="2085149at2"/>
<sequence length="70" mass="7570">MGVRGCGCTCLELTEDFELGEDVQIRTVSNALERGEISEIRENTIVLDQGGDEFIVICCAHIVSIEPAGN</sequence>
<dbReference type="Proteomes" id="UP000035704">
    <property type="component" value="Chromosome"/>
</dbReference>
<gene>
    <name evidence="1" type="ORF">CACET_c22590</name>
</gene>
<evidence type="ECO:0000313" key="1">
    <source>
        <dbReference type="EMBL" id="AKL95705.1"/>
    </source>
</evidence>
<reference evidence="1 2" key="1">
    <citation type="submission" date="2014-10" db="EMBL/GenBank/DDBJ databases">
        <title>Genome sequence of Clostridium aceticum DSM 1496.</title>
        <authorList>
            <person name="Poehlein A."/>
            <person name="Schiel-Bengelsdorf B."/>
            <person name="Gottschalk G."/>
            <person name="Duerre P."/>
            <person name="Daniel R."/>
        </authorList>
    </citation>
    <scope>NUCLEOTIDE SEQUENCE [LARGE SCALE GENOMIC DNA]</scope>
    <source>
        <strain evidence="1 2">DSM 1496</strain>
    </source>
</reference>
<dbReference type="RefSeq" id="WP_044824999.1">
    <property type="nucleotide sequence ID" value="NZ_CP009687.1"/>
</dbReference>
<protein>
    <submittedName>
        <fullName evidence="1">Uncharacterized protein</fullName>
    </submittedName>
</protein>
<proteinExistence type="predicted"/>
<dbReference type="KEGG" id="cace:CACET_c22590"/>
<name>A0A0D8I8X4_9CLOT</name>
<dbReference type="PATRIC" id="fig|84022.5.peg.448"/>